<evidence type="ECO:0000256" key="4">
    <source>
        <dbReference type="ARBA" id="ARBA00023015"/>
    </source>
</evidence>
<dbReference type="PROSITE" id="PS50048">
    <property type="entry name" value="ZN2_CY6_FUNGAL_2"/>
    <property type="match status" value="1"/>
</dbReference>
<dbReference type="VEuPathDB" id="FungiDB:A1O9_03732"/>
<dbReference type="GeneID" id="25278666"/>
<dbReference type="GO" id="GO:0005634">
    <property type="term" value="C:nucleus"/>
    <property type="evidence" value="ECO:0007669"/>
    <property type="project" value="UniProtKB-SubCell"/>
</dbReference>
<dbReference type="Pfam" id="PF04082">
    <property type="entry name" value="Fungal_trans"/>
    <property type="match status" value="1"/>
</dbReference>
<protein>
    <recommendedName>
        <fullName evidence="9">Zn(2)-C6 fungal-type domain-containing protein</fullName>
    </recommendedName>
</protein>
<evidence type="ECO:0000256" key="1">
    <source>
        <dbReference type="ARBA" id="ARBA00004123"/>
    </source>
</evidence>
<sequence>MANGVSDVKKKKKSAFSCEPCRRRKVKCTGEKPQCSRCIARNEACVYHLPPTISYTQKLEARVQELERALAGSQTTQSPSSLSRSEPSPRVPPFEGARPASRDAIPYQSSTSFFELVTGHGSSALPITQTSNHLDSRRERLVENAEKQRSRELLAATPEPFKFMLSNHWCWIQPLFNFIYRPAFTRDMQALGPYYSHTLLNAVLAHSARWCSRDPAIAPLLEPYDQGQLFSRHARTLMFEEVVAGKGTVPLVQTLLILSAQECGAGNATQAWLYSGMAFRYIQDMGICVDNEIYATQPHLTEEDLEIRNRLFWSCYFWDKIICLYLGRSPSLKHTRISPPQMLLDDSAEDEIWVPHGLSYPSGQEYPLRKSHATSCFMQMCKLSVTFHQILLHMYDREQDHMDTERQQCVEDQGTALSIWWQDLPEHLKIDPMSLPAYAPPSHIITLNCLFHTFSILLYRPMVFGSTSLPLGFALESDYLRRCIASANAIIFIIQASGAFDAQVSRKLNYCVTALEHAKESAPILKHALELLLREMSKLQPKPSSSSAKATEEDIARPGHTDYNQAQRMFLDNPDFQEPSPNTSIGLPEFDFSDVQVDPSIFEAFSGLEPISVQVGGFEENW</sequence>
<dbReference type="PROSITE" id="PS00463">
    <property type="entry name" value="ZN2_CY6_FUNGAL_1"/>
    <property type="match status" value="1"/>
</dbReference>
<evidence type="ECO:0000313" key="11">
    <source>
        <dbReference type="Proteomes" id="UP000027920"/>
    </source>
</evidence>
<organism evidence="10 11">
    <name type="scientific">Exophiala aquamarina CBS 119918</name>
    <dbReference type="NCBI Taxonomy" id="1182545"/>
    <lineage>
        <taxon>Eukaryota</taxon>
        <taxon>Fungi</taxon>
        <taxon>Dikarya</taxon>
        <taxon>Ascomycota</taxon>
        <taxon>Pezizomycotina</taxon>
        <taxon>Eurotiomycetes</taxon>
        <taxon>Chaetothyriomycetidae</taxon>
        <taxon>Chaetothyriales</taxon>
        <taxon>Herpotrichiellaceae</taxon>
        <taxon>Exophiala</taxon>
    </lineage>
</organism>
<comment type="caution">
    <text evidence="10">The sequence shown here is derived from an EMBL/GenBank/DDBJ whole genome shotgun (WGS) entry which is preliminary data.</text>
</comment>
<dbReference type="CDD" id="cd00067">
    <property type="entry name" value="GAL4"/>
    <property type="match status" value="1"/>
</dbReference>
<dbReference type="SMART" id="SM00906">
    <property type="entry name" value="Fungal_trans"/>
    <property type="match status" value="1"/>
</dbReference>
<dbReference type="OrthoDB" id="4161332at2759"/>
<dbReference type="Pfam" id="PF00172">
    <property type="entry name" value="Zn_clus"/>
    <property type="match status" value="1"/>
</dbReference>
<keyword evidence="2" id="KW-0479">Metal-binding</keyword>
<dbReference type="GO" id="GO:0008270">
    <property type="term" value="F:zinc ion binding"/>
    <property type="evidence" value="ECO:0007669"/>
    <property type="project" value="InterPro"/>
</dbReference>
<evidence type="ECO:0000256" key="5">
    <source>
        <dbReference type="ARBA" id="ARBA00023125"/>
    </source>
</evidence>
<proteinExistence type="predicted"/>
<feature type="region of interest" description="Disordered" evidence="8">
    <location>
        <begin position="1"/>
        <end position="23"/>
    </location>
</feature>
<accession>A0A072PFJ7</accession>
<keyword evidence="4" id="KW-0805">Transcription regulation</keyword>
<dbReference type="InterPro" id="IPR007219">
    <property type="entry name" value="XnlR_reg_dom"/>
</dbReference>
<dbReference type="PANTHER" id="PTHR31313">
    <property type="entry name" value="TY1 ENHANCER ACTIVATOR"/>
    <property type="match status" value="1"/>
</dbReference>
<feature type="domain" description="Zn(2)-C6 fungal-type" evidence="9">
    <location>
        <begin position="17"/>
        <end position="47"/>
    </location>
</feature>
<dbReference type="CDD" id="cd12148">
    <property type="entry name" value="fungal_TF_MHR"/>
    <property type="match status" value="1"/>
</dbReference>
<dbReference type="SUPFAM" id="SSF57701">
    <property type="entry name" value="Zn2/Cys6 DNA-binding domain"/>
    <property type="match status" value="1"/>
</dbReference>
<dbReference type="EMBL" id="AMGV01000003">
    <property type="protein sequence ID" value="KEF58889.1"/>
    <property type="molecule type" value="Genomic_DNA"/>
</dbReference>
<feature type="compositionally biased region" description="Low complexity" evidence="8">
    <location>
        <begin position="73"/>
        <end position="88"/>
    </location>
</feature>
<evidence type="ECO:0000256" key="6">
    <source>
        <dbReference type="ARBA" id="ARBA00023163"/>
    </source>
</evidence>
<gene>
    <name evidence="10" type="ORF">A1O9_03732</name>
</gene>
<evidence type="ECO:0000256" key="7">
    <source>
        <dbReference type="ARBA" id="ARBA00023242"/>
    </source>
</evidence>
<dbReference type="Proteomes" id="UP000027920">
    <property type="component" value="Unassembled WGS sequence"/>
</dbReference>
<dbReference type="RefSeq" id="XP_013261479.1">
    <property type="nucleotide sequence ID" value="XM_013406025.1"/>
</dbReference>
<keyword evidence="6" id="KW-0804">Transcription</keyword>
<evidence type="ECO:0000256" key="8">
    <source>
        <dbReference type="SAM" id="MobiDB-lite"/>
    </source>
</evidence>
<evidence type="ECO:0000256" key="3">
    <source>
        <dbReference type="ARBA" id="ARBA00022833"/>
    </source>
</evidence>
<evidence type="ECO:0000313" key="10">
    <source>
        <dbReference type="EMBL" id="KEF58889.1"/>
    </source>
</evidence>
<dbReference type="AlphaFoldDB" id="A0A072PFJ7"/>
<dbReference type="InterPro" id="IPR051615">
    <property type="entry name" value="Transcr_Regulatory_Elem"/>
</dbReference>
<dbReference type="GO" id="GO:0006351">
    <property type="term" value="P:DNA-templated transcription"/>
    <property type="evidence" value="ECO:0007669"/>
    <property type="project" value="InterPro"/>
</dbReference>
<dbReference type="Gene3D" id="4.10.240.10">
    <property type="entry name" value="Zn(2)-C6 fungal-type DNA-binding domain"/>
    <property type="match status" value="1"/>
</dbReference>
<dbReference type="InterPro" id="IPR001138">
    <property type="entry name" value="Zn2Cys6_DnaBD"/>
</dbReference>
<name>A0A072PFJ7_9EURO</name>
<keyword evidence="5" id="KW-0238">DNA-binding</keyword>
<dbReference type="SMART" id="SM00066">
    <property type="entry name" value="GAL4"/>
    <property type="match status" value="1"/>
</dbReference>
<keyword evidence="7" id="KW-0539">Nucleus</keyword>
<dbReference type="GO" id="GO:0003677">
    <property type="term" value="F:DNA binding"/>
    <property type="evidence" value="ECO:0007669"/>
    <property type="project" value="UniProtKB-KW"/>
</dbReference>
<comment type="subcellular location">
    <subcellularLocation>
        <location evidence="1">Nucleus</location>
    </subcellularLocation>
</comment>
<dbReference type="PANTHER" id="PTHR31313:SF85">
    <property type="entry name" value="ZN(II)2CYS6 TRANSCRIPTION FACTOR (EUROFUNG)"/>
    <property type="match status" value="1"/>
</dbReference>
<dbReference type="HOGENOM" id="CLU_007003_4_1_1"/>
<keyword evidence="3" id="KW-0862">Zinc</keyword>
<dbReference type="STRING" id="1182545.A0A072PFJ7"/>
<dbReference type="InterPro" id="IPR036864">
    <property type="entry name" value="Zn2-C6_fun-type_DNA-bd_sf"/>
</dbReference>
<reference evidence="10 11" key="1">
    <citation type="submission" date="2013-03" db="EMBL/GenBank/DDBJ databases">
        <title>The Genome Sequence of Exophiala aquamarina CBS 119918.</title>
        <authorList>
            <consortium name="The Broad Institute Genomics Platform"/>
            <person name="Cuomo C."/>
            <person name="de Hoog S."/>
            <person name="Gorbushina A."/>
            <person name="Walker B."/>
            <person name="Young S.K."/>
            <person name="Zeng Q."/>
            <person name="Gargeya S."/>
            <person name="Fitzgerald M."/>
            <person name="Haas B."/>
            <person name="Abouelleil A."/>
            <person name="Allen A.W."/>
            <person name="Alvarado L."/>
            <person name="Arachchi H.M."/>
            <person name="Berlin A.M."/>
            <person name="Chapman S.B."/>
            <person name="Gainer-Dewar J."/>
            <person name="Goldberg J."/>
            <person name="Griggs A."/>
            <person name="Gujja S."/>
            <person name="Hansen M."/>
            <person name="Howarth C."/>
            <person name="Imamovic A."/>
            <person name="Ireland A."/>
            <person name="Larimer J."/>
            <person name="McCowan C."/>
            <person name="Murphy C."/>
            <person name="Pearson M."/>
            <person name="Poon T.W."/>
            <person name="Priest M."/>
            <person name="Roberts A."/>
            <person name="Saif S."/>
            <person name="Shea T."/>
            <person name="Sisk P."/>
            <person name="Sykes S."/>
            <person name="Wortman J."/>
            <person name="Nusbaum C."/>
            <person name="Birren B."/>
        </authorList>
    </citation>
    <scope>NUCLEOTIDE SEQUENCE [LARGE SCALE GENOMIC DNA]</scope>
    <source>
        <strain evidence="10 11">CBS 119918</strain>
    </source>
</reference>
<evidence type="ECO:0000259" key="9">
    <source>
        <dbReference type="PROSITE" id="PS50048"/>
    </source>
</evidence>
<dbReference type="GO" id="GO:0000981">
    <property type="term" value="F:DNA-binding transcription factor activity, RNA polymerase II-specific"/>
    <property type="evidence" value="ECO:0007669"/>
    <property type="project" value="InterPro"/>
</dbReference>
<feature type="region of interest" description="Disordered" evidence="8">
    <location>
        <begin position="68"/>
        <end position="102"/>
    </location>
</feature>
<keyword evidence="11" id="KW-1185">Reference proteome</keyword>
<evidence type="ECO:0000256" key="2">
    <source>
        <dbReference type="ARBA" id="ARBA00022723"/>
    </source>
</evidence>
<dbReference type="PRINTS" id="PR00755">
    <property type="entry name" value="AFLATOXINBRP"/>
</dbReference>